<dbReference type="EMBL" id="JAUDFV010000152">
    <property type="protein sequence ID" value="KAL2718460.1"/>
    <property type="molecule type" value="Genomic_DNA"/>
</dbReference>
<dbReference type="Proteomes" id="UP001607302">
    <property type="component" value="Unassembled WGS sequence"/>
</dbReference>
<sequence>MPSCSFTTLKLCGPVVLRNLRLQDREALAVLFSPNSLRNVLSLECQSAFYYCYGFGIIEISFDIVELEGLMSIYRCIYELRITSLLNITKENEKYKSKYYEGNEKYCRHWMWGFADGHTRLKLPGRGH</sequence>
<gene>
    <name evidence="1" type="ORF">V1478_012336</name>
</gene>
<protein>
    <submittedName>
        <fullName evidence="1">Uncharacterized protein</fullName>
    </submittedName>
</protein>
<keyword evidence="2" id="KW-1185">Reference proteome</keyword>
<evidence type="ECO:0000313" key="2">
    <source>
        <dbReference type="Proteomes" id="UP001607302"/>
    </source>
</evidence>
<organism evidence="1 2">
    <name type="scientific">Vespula squamosa</name>
    <name type="common">Southern yellow jacket</name>
    <name type="synonym">Wasp</name>
    <dbReference type="NCBI Taxonomy" id="30214"/>
    <lineage>
        <taxon>Eukaryota</taxon>
        <taxon>Metazoa</taxon>
        <taxon>Ecdysozoa</taxon>
        <taxon>Arthropoda</taxon>
        <taxon>Hexapoda</taxon>
        <taxon>Insecta</taxon>
        <taxon>Pterygota</taxon>
        <taxon>Neoptera</taxon>
        <taxon>Endopterygota</taxon>
        <taxon>Hymenoptera</taxon>
        <taxon>Apocrita</taxon>
        <taxon>Aculeata</taxon>
        <taxon>Vespoidea</taxon>
        <taxon>Vespidae</taxon>
        <taxon>Vespinae</taxon>
        <taxon>Vespula</taxon>
    </lineage>
</organism>
<proteinExistence type="predicted"/>
<evidence type="ECO:0000313" key="1">
    <source>
        <dbReference type="EMBL" id="KAL2718460.1"/>
    </source>
</evidence>
<reference evidence="1 2" key="1">
    <citation type="journal article" date="2024" name="Ann. Entomol. Soc. Am.">
        <title>Genomic analyses of the southern and eastern yellowjacket wasps (Hymenoptera: Vespidae) reveal evolutionary signatures of social life.</title>
        <authorList>
            <person name="Catto M.A."/>
            <person name="Caine P.B."/>
            <person name="Orr S.E."/>
            <person name="Hunt B.G."/>
            <person name="Goodisman M.A.D."/>
        </authorList>
    </citation>
    <scope>NUCLEOTIDE SEQUENCE [LARGE SCALE GENOMIC DNA]</scope>
    <source>
        <strain evidence="1">233</strain>
        <tissue evidence="1">Head and thorax</tissue>
    </source>
</reference>
<accession>A0ABD2AFK1</accession>
<dbReference type="AlphaFoldDB" id="A0ABD2AFK1"/>
<name>A0ABD2AFK1_VESSQ</name>
<comment type="caution">
    <text evidence="1">The sequence shown here is derived from an EMBL/GenBank/DDBJ whole genome shotgun (WGS) entry which is preliminary data.</text>
</comment>